<evidence type="ECO:0000313" key="1">
    <source>
        <dbReference type="EMBL" id="KAI3402816.2"/>
    </source>
</evidence>
<comment type="caution">
    <text evidence="1">The sequence shown here is derived from an EMBL/GenBank/DDBJ whole genome shotgun (WGS) entry which is preliminary data.</text>
</comment>
<dbReference type="AlphaFoldDB" id="A0AAI9STY7"/>
<organism evidence="1 2">
    <name type="scientific">Candida oxycetoniae</name>
    <dbReference type="NCBI Taxonomy" id="497107"/>
    <lineage>
        <taxon>Eukaryota</taxon>
        <taxon>Fungi</taxon>
        <taxon>Dikarya</taxon>
        <taxon>Ascomycota</taxon>
        <taxon>Saccharomycotina</taxon>
        <taxon>Pichiomycetes</taxon>
        <taxon>Debaryomycetaceae</taxon>
        <taxon>Candida/Lodderomyces clade</taxon>
        <taxon>Candida</taxon>
    </lineage>
</organism>
<proteinExistence type="predicted"/>
<evidence type="ECO:0000313" key="2">
    <source>
        <dbReference type="Proteomes" id="UP001202479"/>
    </source>
</evidence>
<dbReference type="GeneID" id="73382105"/>
<dbReference type="RefSeq" id="XP_049178563.1">
    <property type="nucleotide sequence ID" value="XM_049325935.1"/>
</dbReference>
<reference evidence="1" key="1">
    <citation type="journal article" date="2022" name="DNA Res.">
        <title>Genome analysis of five recently described species of the CUG-Ser clade uncovers Candida theae as a new hybrid lineage with pathogenic potential in the Candida parapsilosis species complex.</title>
        <authorList>
            <person name="Mixao V."/>
            <person name="Del Olmo V."/>
            <person name="Hegedusova E."/>
            <person name="Saus E."/>
            <person name="Pryszcz L."/>
            <person name="Cillingova A."/>
            <person name="Nosek J."/>
            <person name="Gabaldon T."/>
        </authorList>
    </citation>
    <scope>NUCLEOTIDE SEQUENCE</scope>
    <source>
        <strain evidence="1">CBS 10844</strain>
    </source>
</reference>
<sequence length="636" mass="74849">MNIVRQAKAIKDNSVLEVPINSFIRRVGSEQVQNSGPLLKCIDTLINNNETLLLKKFKLEPIYDQYEFRQQIWDNLKRRKPDIDARLSQRQKENHHSQSILYTPKYNKFIKELYPLRSDNDYRLFQPSERFFDLKSNHDKYSRINQESLYRRYLDLPKPAPRYLPFRILQDFLDKFALSNAQFANRNVIEGCKLKGDTASAVSAIVAENQRRRDYLNMVKRVFNDLKDANFEITEQEQIRLIYLSYFKDQKDILDGIEDTNNTKELGYNEFTFNDYKSILKTSSERSDVYGILLFLATRHDRFDVIQSILPRIGMGEIIGHEKDKPNNKLKNKDDKNKDHRSFKPIDISLLNLVGFFVNHIERPGYSTYLAKTIEKIKKIPVINGKIVDHLIKMLVDLKLIRHAELLFETAYFKSQGEESQMTQEWLYVYTKLKVLTGDKETFYKLSPSHVSFTSLFRGYRECQQPFERVKQLLLIMDKLSTQTMSTTMYFEIFKGFLSRADWEFDDLIFVLARLVKEIDSGKNDNDQYSLKKLISKGALNINVELQLYMAEFEPARLNPDLRLSRLLMELIFMVCETKLRALEEDTILAEKRLSQTKLSWLQMMEDIPRIGSGMQADRLAYINKIVLIDILSIMF</sequence>
<name>A0AAI9STY7_9ASCO</name>
<dbReference type="Proteomes" id="UP001202479">
    <property type="component" value="Unassembled WGS sequence"/>
</dbReference>
<gene>
    <name evidence="1" type="ORF">KGF56_004490</name>
</gene>
<dbReference type="EMBL" id="JAHUZD010000141">
    <property type="protein sequence ID" value="KAI3402816.2"/>
    <property type="molecule type" value="Genomic_DNA"/>
</dbReference>
<keyword evidence="2" id="KW-1185">Reference proteome</keyword>
<protein>
    <submittedName>
        <fullName evidence="1">Uncharacterized protein</fullName>
    </submittedName>
</protein>
<accession>A0AAI9STY7</accession>